<evidence type="ECO:0000313" key="3">
    <source>
        <dbReference type="Proteomes" id="UP000019335"/>
    </source>
</evidence>
<keyword evidence="3" id="KW-1185">Reference proteome</keyword>
<feature type="compositionally biased region" description="Polar residues" evidence="1">
    <location>
        <begin position="27"/>
        <end position="43"/>
    </location>
</feature>
<reference evidence="2 3" key="1">
    <citation type="journal article" date="2014" name="Mol. Plant">
        <title>Chromosome Scale Genome Assembly and Transcriptome Profiling of Nannochloropsis gaditana in Nitrogen Depletion.</title>
        <authorList>
            <person name="Corteggiani Carpinelli E."/>
            <person name="Telatin A."/>
            <person name="Vitulo N."/>
            <person name="Forcato C."/>
            <person name="D'Angelo M."/>
            <person name="Schiavon R."/>
            <person name="Vezzi A."/>
            <person name="Giacometti G.M."/>
            <person name="Morosinotto T."/>
            <person name="Valle G."/>
        </authorList>
    </citation>
    <scope>NUCLEOTIDE SEQUENCE [LARGE SCALE GENOMIC DNA]</scope>
    <source>
        <strain evidence="2 3">B-31</strain>
    </source>
</reference>
<protein>
    <submittedName>
        <fullName evidence="2">Uncharacterized protein</fullName>
    </submittedName>
</protein>
<proteinExistence type="predicted"/>
<comment type="caution">
    <text evidence="2">The sequence shown here is derived from an EMBL/GenBank/DDBJ whole genome shotgun (WGS) entry which is preliminary data.</text>
</comment>
<dbReference type="Proteomes" id="UP000019335">
    <property type="component" value="Chromosome 17"/>
</dbReference>
<evidence type="ECO:0000256" key="1">
    <source>
        <dbReference type="SAM" id="MobiDB-lite"/>
    </source>
</evidence>
<evidence type="ECO:0000313" key="2">
    <source>
        <dbReference type="EMBL" id="EWM23437.1"/>
    </source>
</evidence>
<feature type="region of interest" description="Disordered" evidence="1">
    <location>
        <begin position="27"/>
        <end position="72"/>
    </location>
</feature>
<organism evidence="2 3">
    <name type="scientific">Nannochloropsis gaditana</name>
    <dbReference type="NCBI Taxonomy" id="72520"/>
    <lineage>
        <taxon>Eukaryota</taxon>
        <taxon>Sar</taxon>
        <taxon>Stramenopiles</taxon>
        <taxon>Ochrophyta</taxon>
        <taxon>Eustigmatophyceae</taxon>
        <taxon>Eustigmatales</taxon>
        <taxon>Monodopsidaceae</taxon>
        <taxon>Nannochloropsis</taxon>
    </lineage>
</organism>
<dbReference type="EMBL" id="AZIL01001669">
    <property type="protein sequence ID" value="EWM23437.1"/>
    <property type="molecule type" value="Genomic_DNA"/>
</dbReference>
<accession>W7TB72</accession>
<dbReference type="AlphaFoldDB" id="W7TB72"/>
<gene>
    <name evidence="2" type="ORF">Naga_100778g1</name>
</gene>
<name>W7TB72_9STRA</name>
<sequence>MGEKTDGFGGMCSFTLNSFRSCRQPVSTSPTKSYLKSQIQSTPSAPPWRLGNHQAAHPVHGKTTAATHDRVG</sequence>